<keyword evidence="2" id="KW-0472">Membrane</keyword>
<name>A0AAJ8K3E2_9TREE</name>
<dbReference type="EMBL" id="CP144541">
    <property type="protein sequence ID" value="WVW80184.1"/>
    <property type="molecule type" value="Genomic_DNA"/>
</dbReference>
<feature type="transmembrane region" description="Helical" evidence="2">
    <location>
        <begin position="137"/>
        <end position="158"/>
    </location>
</feature>
<proteinExistence type="predicted"/>
<accession>A0AAJ8K3E2</accession>
<reference evidence="3" key="1">
    <citation type="submission" date="2013-07" db="EMBL/GenBank/DDBJ databases">
        <authorList>
            <consortium name="The Broad Institute Genome Sequencing Platform"/>
            <person name="Cuomo C."/>
            <person name="Litvintseva A."/>
            <person name="Chen Y."/>
            <person name="Heitman J."/>
            <person name="Sun S."/>
            <person name="Springer D."/>
            <person name="Dromer F."/>
            <person name="Young S.K."/>
            <person name="Zeng Q."/>
            <person name="Gargeya S."/>
            <person name="Fitzgerald M."/>
            <person name="Abouelleil A."/>
            <person name="Alvarado L."/>
            <person name="Berlin A.M."/>
            <person name="Chapman S.B."/>
            <person name="Dewar J."/>
            <person name="Goldberg J."/>
            <person name="Griggs A."/>
            <person name="Gujja S."/>
            <person name="Hansen M."/>
            <person name="Howarth C."/>
            <person name="Imamovic A."/>
            <person name="Larimer J."/>
            <person name="McCowan C."/>
            <person name="Murphy C."/>
            <person name="Pearson M."/>
            <person name="Priest M."/>
            <person name="Roberts A."/>
            <person name="Saif S."/>
            <person name="Shea T."/>
            <person name="Sykes S."/>
            <person name="Wortman J."/>
            <person name="Nusbaum C."/>
            <person name="Birren B."/>
        </authorList>
    </citation>
    <scope>NUCLEOTIDE SEQUENCE</scope>
    <source>
        <strain evidence="3">CBS 10118</strain>
    </source>
</reference>
<feature type="transmembrane region" description="Helical" evidence="2">
    <location>
        <begin position="107"/>
        <end position="125"/>
    </location>
</feature>
<evidence type="ECO:0000313" key="4">
    <source>
        <dbReference type="Proteomes" id="UP000092730"/>
    </source>
</evidence>
<evidence type="ECO:0000256" key="1">
    <source>
        <dbReference type="SAM" id="MobiDB-lite"/>
    </source>
</evidence>
<reference evidence="3" key="2">
    <citation type="submission" date="2024-02" db="EMBL/GenBank/DDBJ databases">
        <title>Comparative genomics of Cryptococcus and Kwoniella reveals pathogenesis evolution and contrasting modes of karyotype evolution via chromosome fusion or intercentromeric recombination.</title>
        <authorList>
            <person name="Coelho M.A."/>
            <person name="David-Palma M."/>
            <person name="Shea T."/>
            <person name="Bowers K."/>
            <person name="McGinley-Smith S."/>
            <person name="Mohammad A.W."/>
            <person name="Gnirke A."/>
            <person name="Yurkov A.M."/>
            <person name="Nowrousian M."/>
            <person name="Sun S."/>
            <person name="Cuomo C.A."/>
            <person name="Heitman J."/>
        </authorList>
    </citation>
    <scope>NUCLEOTIDE SEQUENCE</scope>
    <source>
        <strain evidence="3">CBS 10118</strain>
    </source>
</reference>
<evidence type="ECO:0000313" key="3">
    <source>
        <dbReference type="EMBL" id="WVW80184.1"/>
    </source>
</evidence>
<dbReference type="RefSeq" id="XP_065725502.1">
    <property type="nucleotide sequence ID" value="XM_065869430.1"/>
</dbReference>
<dbReference type="KEGG" id="kbi:30205248"/>
<protein>
    <submittedName>
        <fullName evidence="3">Uncharacterized protein</fullName>
    </submittedName>
</protein>
<evidence type="ECO:0000256" key="2">
    <source>
        <dbReference type="SAM" id="Phobius"/>
    </source>
</evidence>
<sequence length="269" mass="31834">MSKKPTTLEAAALTNFTPAGQAALYHIHLAQQAERDELAALEEEKKKEKRLREEIRPEEVRAGEVVDKWIKEWCPPLYQFLDIPAPPHLTIGIFVLLHLAYWYTVPWYFHFLLTWPVTYFIPLYCTWKSIYKSRDRVLWLSYWIILSVLEYFEILLFRDQARSLVWWPKLKAIFCLVMYSIIDNEIILDSRGKPKDKKPIYGAIKLVEKFLPKEKPKDDKEKGKAKEKEREKRSSGDKSREKEKDKKSSKEKDKKSKAKGTEKDKKISK</sequence>
<gene>
    <name evidence="3" type="ORF">I302_102161</name>
</gene>
<dbReference type="AlphaFoldDB" id="A0AAJ8K3E2"/>
<keyword evidence="2" id="KW-1133">Transmembrane helix</keyword>
<feature type="region of interest" description="Disordered" evidence="1">
    <location>
        <begin position="215"/>
        <end position="269"/>
    </location>
</feature>
<dbReference type="Proteomes" id="UP000092730">
    <property type="component" value="Chromosome 1"/>
</dbReference>
<keyword evidence="2" id="KW-0812">Transmembrane</keyword>
<feature type="transmembrane region" description="Helical" evidence="2">
    <location>
        <begin position="170"/>
        <end position="188"/>
    </location>
</feature>
<dbReference type="GeneID" id="30205248"/>
<organism evidence="3 4">
    <name type="scientific">Kwoniella bestiolae CBS 10118</name>
    <dbReference type="NCBI Taxonomy" id="1296100"/>
    <lineage>
        <taxon>Eukaryota</taxon>
        <taxon>Fungi</taxon>
        <taxon>Dikarya</taxon>
        <taxon>Basidiomycota</taxon>
        <taxon>Agaricomycotina</taxon>
        <taxon>Tremellomycetes</taxon>
        <taxon>Tremellales</taxon>
        <taxon>Cryptococcaceae</taxon>
        <taxon>Kwoniella</taxon>
    </lineage>
</organism>
<keyword evidence="4" id="KW-1185">Reference proteome</keyword>